<dbReference type="Gene3D" id="3.30.470.20">
    <property type="entry name" value="ATP-grasp fold, B domain"/>
    <property type="match status" value="1"/>
</dbReference>
<dbReference type="GO" id="GO:0005524">
    <property type="term" value="F:ATP binding"/>
    <property type="evidence" value="ECO:0007669"/>
    <property type="project" value="UniProtKB-UniRule"/>
</dbReference>
<dbReference type="AlphaFoldDB" id="A0A930YBF1"/>
<dbReference type="PANTHER" id="PTHR23132:SF23">
    <property type="entry name" value="D-ALANINE--D-ALANINE LIGASE B"/>
    <property type="match status" value="1"/>
</dbReference>
<dbReference type="SUPFAM" id="SSF56059">
    <property type="entry name" value="Glutathione synthetase ATP-binding domain-like"/>
    <property type="match status" value="1"/>
</dbReference>
<evidence type="ECO:0000313" key="6">
    <source>
        <dbReference type="EMBL" id="MBF4160419.1"/>
    </source>
</evidence>
<keyword evidence="7" id="KW-1185">Reference proteome</keyword>
<sequence length="320" mass="34149">MTSPTELPGPVAVVAGGLSHERDVSLASGRNLVHELRSLGVEAEAYDFDRNLLDRLDADEVAVAVPALHGQFGEDGEIQTLLELIGMPYVGSSSNACRVAWDKGTARELLHRAGLPVPQSVGLSAQTFRDIGAAALMEHVMHRLGERVVVKPTRCGSALGVTGVDGLGALPSSLVTAYAYGDDALIERFHHGVDVSVVCVEDAHGLRALTPVAIEYERGHEFDFSARYTAEYVGLRPLDLPDDQVQRIQEAACEAHRVLGLRHLSRCDLMVDADGDFVVLETAITPGATETSVMPYACSLGGSSLGQVTLDLVHHVLASR</sequence>
<evidence type="ECO:0000256" key="3">
    <source>
        <dbReference type="ARBA" id="ARBA00023316"/>
    </source>
</evidence>
<evidence type="ECO:0000256" key="1">
    <source>
        <dbReference type="ARBA" id="ARBA00010871"/>
    </source>
</evidence>
<keyword evidence="4" id="KW-0067">ATP-binding</keyword>
<dbReference type="InterPro" id="IPR011095">
    <property type="entry name" value="Dala_Dala_lig_C"/>
</dbReference>
<proteinExistence type="inferred from homology"/>
<dbReference type="GO" id="GO:0008716">
    <property type="term" value="F:D-alanine-D-alanine ligase activity"/>
    <property type="evidence" value="ECO:0007669"/>
    <property type="project" value="InterPro"/>
</dbReference>
<protein>
    <submittedName>
        <fullName evidence="6">D-alanine--D-alanine ligase</fullName>
    </submittedName>
</protein>
<dbReference type="Pfam" id="PF01820">
    <property type="entry name" value="Dala_Dala_lig_N"/>
    <property type="match status" value="1"/>
</dbReference>
<dbReference type="Proteomes" id="UP000656804">
    <property type="component" value="Unassembled WGS sequence"/>
</dbReference>
<keyword evidence="3" id="KW-0961">Cell wall biogenesis/degradation</keyword>
<dbReference type="InterPro" id="IPR013815">
    <property type="entry name" value="ATP_grasp_subdomain_1"/>
</dbReference>
<keyword evidence="4" id="KW-0547">Nucleotide-binding</keyword>
<evidence type="ECO:0000256" key="4">
    <source>
        <dbReference type="PROSITE-ProRule" id="PRU00409"/>
    </source>
</evidence>
<evidence type="ECO:0000259" key="5">
    <source>
        <dbReference type="PROSITE" id="PS50975"/>
    </source>
</evidence>
<dbReference type="EMBL" id="JADIVZ010000001">
    <property type="protein sequence ID" value="MBF4160419.1"/>
    <property type="molecule type" value="Genomic_DNA"/>
</dbReference>
<keyword evidence="2 6" id="KW-0436">Ligase</keyword>
<dbReference type="InterPro" id="IPR011127">
    <property type="entry name" value="Dala_Dala_lig_N"/>
</dbReference>
<dbReference type="Gene3D" id="3.30.1490.20">
    <property type="entry name" value="ATP-grasp fold, A domain"/>
    <property type="match status" value="1"/>
</dbReference>
<dbReference type="PROSITE" id="PS50975">
    <property type="entry name" value="ATP_GRASP"/>
    <property type="match status" value="1"/>
</dbReference>
<dbReference type="InterPro" id="IPR016185">
    <property type="entry name" value="PreATP-grasp_dom_sf"/>
</dbReference>
<dbReference type="SUPFAM" id="SSF52440">
    <property type="entry name" value="PreATP-grasp domain"/>
    <property type="match status" value="1"/>
</dbReference>
<feature type="domain" description="ATP-grasp" evidence="5">
    <location>
        <begin position="107"/>
        <end position="314"/>
    </location>
</feature>
<dbReference type="Pfam" id="PF07478">
    <property type="entry name" value="Dala_Dala_lig_C"/>
    <property type="match status" value="1"/>
</dbReference>
<comment type="caution">
    <text evidence="6">The sequence shown here is derived from an EMBL/GenBank/DDBJ whole genome shotgun (WGS) entry which is preliminary data.</text>
</comment>
<dbReference type="GO" id="GO:0071555">
    <property type="term" value="P:cell wall organization"/>
    <property type="evidence" value="ECO:0007669"/>
    <property type="project" value="UniProtKB-KW"/>
</dbReference>
<dbReference type="GO" id="GO:0046872">
    <property type="term" value="F:metal ion binding"/>
    <property type="evidence" value="ECO:0007669"/>
    <property type="project" value="InterPro"/>
</dbReference>
<name>A0A930YBF1_9ACTN</name>
<organism evidence="6 7">
    <name type="scientific">Nocardioides acrostichi</name>
    <dbReference type="NCBI Taxonomy" id="2784339"/>
    <lineage>
        <taxon>Bacteria</taxon>
        <taxon>Bacillati</taxon>
        <taxon>Actinomycetota</taxon>
        <taxon>Actinomycetes</taxon>
        <taxon>Propionibacteriales</taxon>
        <taxon>Nocardioidaceae</taxon>
        <taxon>Nocardioides</taxon>
    </lineage>
</organism>
<gene>
    <name evidence="6" type="ORF">ISG29_01880</name>
</gene>
<evidence type="ECO:0000256" key="2">
    <source>
        <dbReference type="ARBA" id="ARBA00022598"/>
    </source>
</evidence>
<dbReference type="PANTHER" id="PTHR23132">
    <property type="entry name" value="D-ALANINE--D-ALANINE LIGASE"/>
    <property type="match status" value="1"/>
</dbReference>
<dbReference type="InterPro" id="IPR011761">
    <property type="entry name" value="ATP-grasp"/>
</dbReference>
<dbReference type="RefSeq" id="WP_194501651.1">
    <property type="nucleotide sequence ID" value="NZ_JADIVZ010000001.1"/>
</dbReference>
<reference evidence="6" key="1">
    <citation type="submission" date="2020-11" db="EMBL/GenBank/DDBJ databases">
        <title>Nocardioides sp. CBS4Y-1, whole genome shotgun sequence.</title>
        <authorList>
            <person name="Tuo L."/>
        </authorList>
    </citation>
    <scope>NUCLEOTIDE SEQUENCE</scope>
    <source>
        <strain evidence="6">CBS4Y-1</strain>
    </source>
</reference>
<accession>A0A930YBF1</accession>
<dbReference type="Gene3D" id="3.40.50.20">
    <property type="match status" value="1"/>
</dbReference>
<comment type="similarity">
    <text evidence="1">Belongs to the D-alanine--D-alanine ligase family.</text>
</comment>
<evidence type="ECO:0000313" key="7">
    <source>
        <dbReference type="Proteomes" id="UP000656804"/>
    </source>
</evidence>